<evidence type="ECO:0000313" key="5">
    <source>
        <dbReference type="Proteomes" id="UP000194546"/>
    </source>
</evidence>
<evidence type="ECO:0000259" key="3">
    <source>
        <dbReference type="PROSITE" id="PS50110"/>
    </source>
</evidence>
<dbReference type="Pfam" id="PF00072">
    <property type="entry name" value="Response_reg"/>
    <property type="match status" value="1"/>
</dbReference>
<dbReference type="PANTHER" id="PTHR48111">
    <property type="entry name" value="REGULATOR OF RPOS"/>
    <property type="match status" value="1"/>
</dbReference>
<dbReference type="AlphaFoldDB" id="A0A242MBC5"/>
<name>A0A242MBC5_CABSO</name>
<proteinExistence type="predicted"/>
<comment type="caution">
    <text evidence="4">The sequence shown here is derived from an EMBL/GenBank/DDBJ whole genome shotgun (WGS) entry which is preliminary data.</text>
</comment>
<evidence type="ECO:0000256" key="2">
    <source>
        <dbReference type="PROSITE-ProRule" id="PRU00169"/>
    </source>
</evidence>
<dbReference type="InterPro" id="IPR011006">
    <property type="entry name" value="CheY-like_superfamily"/>
</dbReference>
<dbReference type="SUPFAM" id="SSF52172">
    <property type="entry name" value="CheY-like"/>
    <property type="match status" value="1"/>
</dbReference>
<reference evidence="4 5" key="1">
    <citation type="submission" date="2017-03" db="EMBL/GenBank/DDBJ databases">
        <title>Genome analysis of strain PAMC 26510.</title>
        <authorList>
            <person name="Oh H.-M."/>
            <person name="Yang J.-A."/>
        </authorList>
    </citation>
    <scope>NUCLEOTIDE SEQUENCE [LARGE SCALE GENOMIC DNA]</scope>
    <source>
        <strain evidence="4 5">PAMC 26510</strain>
    </source>
</reference>
<evidence type="ECO:0000256" key="1">
    <source>
        <dbReference type="ARBA" id="ARBA00023125"/>
    </source>
</evidence>
<feature type="modified residue" description="4-aspartylphosphate" evidence="2">
    <location>
        <position position="21"/>
    </location>
</feature>
<dbReference type="EMBL" id="NBTY01000174">
    <property type="protein sequence ID" value="OTP68241.1"/>
    <property type="molecule type" value="Genomic_DNA"/>
</dbReference>
<dbReference type="GO" id="GO:0006355">
    <property type="term" value="P:regulation of DNA-templated transcription"/>
    <property type="evidence" value="ECO:0007669"/>
    <property type="project" value="TreeGrafter"/>
</dbReference>
<protein>
    <submittedName>
        <fullName evidence="4">Two-component system response regulator QseB</fullName>
    </submittedName>
</protein>
<dbReference type="InterPro" id="IPR001789">
    <property type="entry name" value="Sig_transdc_resp-reg_receiver"/>
</dbReference>
<dbReference type="Proteomes" id="UP000194546">
    <property type="component" value="Unassembled WGS sequence"/>
</dbReference>
<keyword evidence="2" id="KW-0597">Phosphoprotein</keyword>
<evidence type="ECO:0000313" key="4">
    <source>
        <dbReference type="EMBL" id="OTP68241.1"/>
    </source>
</evidence>
<keyword evidence="1" id="KW-0238">DNA-binding</keyword>
<dbReference type="GO" id="GO:0005829">
    <property type="term" value="C:cytosol"/>
    <property type="evidence" value="ECO:0007669"/>
    <property type="project" value="TreeGrafter"/>
</dbReference>
<feature type="domain" description="Response regulatory" evidence="3">
    <location>
        <begin position="1"/>
        <end position="86"/>
    </location>
</feature>
<dbReference type="GO" id="GO:0000156">
    <property type="term" value="F:phosphorelay response regulator activity"/>
    <property type="evidence" value="ECO:0007669"/>
    <property type="project" value="TreeGrafter"/>
</dbReference>
<dbReference type="GO" id="GO:0032993">
    <property type="term" value="C:protein-DNA complex"/>
    <property type="evidence" value="ECO:0007669"/>
    <property type="project" value="TreeGrafter"/>
</dbReference>
<dbReference type="PANTHER" id="PTHR48111:SF36">
    <property type="entry name" value="TRANSCRIPTIONAL REGULATORY PROTEIN CUTR"/>
    <property type="match status" value="1"/>
</dbReference>
<organism evidence="4 5">
    <name type="scientific">Caballeronia sordidicola</name>
    <name type="common">Burkholderia sordidicola</name>
    <dbReference type="NCBI Taxonomy" id="196367"/>
    <lineage>
        <taxon>Bacteria</taxon>
        <taxon>Pseudomonadati</taxon>
        <taxon>Pseudomonadota</taxon>
        <taxon>Betaproteobacteria</taxon>
        <taxon>Burkholderiales</taxon>
        <taxon>Burkholderiaceae</taxon>
        <taxon>Caballeronia</taxon>
    </lineage>
</organism>
<dbReference type="GO" id="GO:0000976">
    <property type="term" value="F:transcription cis-regulatory region binding"/>
    <property type="evidence" value="ECO:0007669"/>
    <property type="project" value="TreeGrafter"/>
</dbReference>
<dbReference type="RefSeq" id="WP_086383108.1">
    <property type="nucleotide sequence ID" value="NZ_NBTY01000174.1"/>
</dbReference>
<gene>
    <name evidence="4" type="ORF">PAMC26510_29450</name>
</gene>
<dbReference type="PROSITE" id="PS50110">
    <property type="entry name" value="RESPONSE_REGULATORY"/>
    <property type="match status" value="1"/>
</dbReference>
<accession>A0A242MBC5</accession>
<dbReference type="Gene3D" id="3.40.50.2300">
    <property type="match status" value="1"/>
</dbReference>
<dbReference type="InterPro" id="IPR039420">
    <property type="entry name" value="WalR-like"/>
</dbReference>
<sequence length="118" mass="13211">MDAPSAMDALLSREQDAVPLDLNLPEGDGPSILRDLRKRDPDIPVLIMTARDGVDDRINGLDSEADDYLVKPFKLNKMLAQLLLYLRDKFTIGAFQQGCREAVTLAPVHRPYFRSALD</sequence>